<dbReference type="GO" id="GO:0008880">
    <property type="term" value="F:glucuronate isomerase activity"/>
    <property type="evidence" value="ECO:0007669"/>
    <property type="project" value="UniProtKB-UniRule"/>
</dbReference>
<dbReference type="AlphaFoldDB" id="A0AAW6TXK4"/>
<keyword evidence="6 7" id="KW-0413">Isomerase</keyword>
<evidence type="ECO:0000256" key="4">
    <source>
        <dbReference type="ARBA" id="ARBA00012546"/>
    </source>
</evidence>
<evidence type="ECO:0000313" key="9">
    <source>
        <dbReference type="Proteomes" id="UP001431776"/>
    </source>
</evidence>
<dbReference type="Gene3D" id="1.10.2020.10">
    <property type="entry name" value="uronate isomerase, domain 2, chain A"/>
    <property type="match status" value="1"/>
</dbReference>
<dbReference type="GO" id="GO:0042840">
    <property type="term" value="P:D-glucuronate catabolic process"/>
    <property type="evidence" value="ECO:0007669"/>
    <property type="project" value="TreeGrafter"/>
</dbReference>
<dbReference type="Proteomes" id="UP001431776">
    <property type="component" value="Unassembled WGS sequence"/>
</dbReference>
<dbReference type="InterPro" id="IPR003766">
    <property type="entry name" value="Uronate_isomerase"/>
</dbReference>
<dbReference type="Gene3D" id="3.20.20.140">
    <property type="entry name" value="Metal-dependent hydrolases"/>
    <property type="match status" value="1"/>
</dbReference>
<organism evidence="8 9">
    <name type="scientific">Anaerobaca lacustris</name>
    <dbReference type="NCBI Taxonomy" id="3044600"/>
    <lineage>
        <taxon>Bacteria</taxon>
        <taxon>Pseudomonadati</taxon>
        <taxon>Planctomycetota</taxon>
        <taxon>Phycisphaerae</taxon>
        <taxon>Sedimentisphaerales</taxon>
        <taxon>Anaerobacaceae</taxon>
        <taxon>Anaerobaca</taxon>
    </lineage>
</organism>
<keyword evidence="9" id="KW-1185">Reference proteome</keyword>
<evidence type="ECO:0000256" key="5">
    <source>
        <dbReference type="ARBA" id="ARBA00020555"/>
    </source>
</evidence>
<dbReference type="InterPro" id="IPR032466">
    <property type="entry name" value="Metal_Hydrolase"/>
</dbReference>
<comment type="similarity">
    <text evidence="3 7">Belongs to the metallo-dependent hydrolases superfamily. Uronate isomerase family.</text>
</comment>
<protein>
    <recommendedName>
        <fullName evidence="5 7">Uronate isomerase</fullName>
        <ecNumber evidence="4 7">5.3.1.12</ecNumber>
    </recommendedName>
    <alternativeName>
        <fullName evidence="7">Glucuronate isomerase</fullName>
    </alternativeName>
    <alternativeName>
        <fullName evidence="7">Uronic isomerase</fullName>
    </alternativeName>
</protein>
<evidence type="ECO:0000256" key="6">
    <source>
        <dbReference type="ARBA" id="ARBA00023235"/>
    </source>
</evidence>
<dbReference type="PANTHER" id="PTHR30068">
    <property type="entry name" value="URONATE ISOMERASE"/>
    <property type="match status" value="1"/>
</dbReference>
<comment type="caution">
    <text evidence="8">The sequence shown here is derived from an EMBL/GenBank/DDBJ whole genome shotgun (WGS) entry which is preliminary data.</text>
</comment>
<reference evidence="8" key="1">
    <citation type="submission" date="2023-05" db="EMBL/GenBank/DDBJ databases">
        <title>Anaerotaeda fermentans gen. nov., sp. nov., a novel anaerobic planctomycete of the new family within the order Sedimentisphaerales isolated from Taman Peninsula, Russia.</title>
        <authorList>
            <person name="Khomyakova M.A."/>
            <person name="Merkel A.Y."/>
            <person name="Slobodkin A.I."/>
        </authorList>
    </citation>
    <scope>NUCLEOTIDE SEQUENCE</scope>
    <source>
        <strain evidence="8">M17dextr</strain>
    </source>
</reference>
<dbReference type="EC" id="5.3.1.12" evidence="4 7"/>
<dbReference type="RefSeq" id="WP_349243848.1">
    <property type="nucleotide sequence ID" value="NZ_JASCXX010000004.1"/>
</dbReference>
<dbReference type="PANTHER" id="PTHR30068:SF4">
    <property type="entry name" value="URONATE ISOMERASE"/>
    <property type="match status" value="1"/>
</dbReference>
<evidence type="ECO:0000256" key="2">
    <source>
        <dbReference type="ARBA" id="ARBA00004892"/>
    </source>
</evidence>
<gene>
    <name evidence="7 8" type="primary">uxaC</name>
    <name evidence="8" type="ORF">QJ522_05260</name>
</gene>
<dbReference type="NCBIfam" id="NF002794">
    <property type="entry name" value="PRK02925.1"/>
    <property type="match status" value="1"/>
</dbReference>
<dbReference type="Pfam" id="PF02614">
    <property type="entry name" value="UxaC"/>
    <property type="match status" value="1"/>
</dbReference>
<name>A0AAW6TXK4_9BACT</name>
<dbReference type="HAMAP" id="MF_00675">
    <property type="entry name" value="UxaC"/>
    <property type="match status" value="1"/>
</dbReference>
<proteinExistence type="inferred from homology"/>
<dbReference type="SUPFAM" id="SSF51556">
    <property type="entry name" value="Metallo-dependent hydrolases"/>
    <property type="match status" value="1"/>
</dbReference>
<comment type="catalytic activity">
    <reaction evidence="7">
        <text>aldehydo-D-galacturonate = keto-D-tagaturonate</text>
        <dbReference type="Rhea" id="RHEA:27702"/>
        <dbReference type="ChEBI" id="CHEBI:12952"/>
        <dbReference type="ChEBI" id="CHEBI:17886"/>
    </reaction>
</comment>
<accession>A0AAW6TXK4</accession>
<evidence type="ECO:0000313" key="8">
    <source>
        <dbReference type="EMBL" id="MDI6448444.1"/>
    </source>
</evidence>
<evidence type="ECO:0000256" key="1">
    <source>
        <dbReference type="ARBA" id="ARBA00001165"/>
    </source>
</evidence>
<dbReference type="EMBL" id="JASCXX010000004">
    <property type="protein sequence ID" value="MDI6448444.1"/>
    <property type="molecule type" value="Genomic_DNA"/>
</dbReference>
<dbReference type="GO" id="GO:0019698">
    <property type="term" value="P:D-galacturonate catabolic process"/>
    <property type="evidence" value="ECO:0007669"/>
    <property type="project" value="TreeGrafter"/>
</dbReference>
<evidence type="ECO:0000256" key="7">
    <source>
        <dbReference type="HAMAP-Rule" id="MF_00675"/>
    </source>
</evidence>
<sequence>MTSHFLTEDFLLQTETARRLYHDHAAKLPIYDYHCHLPAHQIASDHRFENLTQAWLHGDHYKWRAMRTNGVAEKYITGDAGDFEKFEQWAATVPYCIGNPLYHWTHLELRNPFGIAGKLLNPQTAKDIYHACSEMLRTAEFSVRNIMRKMNVKLVCTTDGPLDSLEHHRQIREDGFEIKVHPAWRPDPAMAVEDLQALNAFIDKLGALCDIEIVSFDDYLDALVQRHSYFHEQGCRLSDHGLETAYAEDYTEKEVRILFGKIRAGRELTARESLQFKAAMMVEFGLMDAERGWVQQLHLGALRNNCTRLYSQRGPDIGCDSIGDFEIARPLARFLDRLDRRGRLPKTILYNLNPRDNALLATMIGNFQDGSAPGKMQWGSGWWFLDQKDGMEDQMRTLANMGLLSRFVGMLTDSRSFLSYPRHEYFRRTLCNLLGGDVEAGLVPRDMGLLGKMVEDICYYNARNYFPMQLG</sequence>
<comment type="pathway">
    <text evidence="2 7">Carbohydrate metabolism; pentose and glucuronate interconversion.</text>
</comment>
<evidence type="ECO:0000256" key="3">
    <source>
        <dbReference type="ARBA" id="ARBA00008397"/>
    </source>
</evidence>
<comment type="catalytic activity">
    <reaction evidence="1 7">
        <text>D-glucuronate = D-fructuronate</text>
        <dbReference type="Rhea" id="RHEA:13049"/>
        <dbReference type="ChEBI" id="CHEBI:58720"/>
        <dbReference type="ChEBI" id="CHEBI:59863"/>
        <dbReference type="EC" id="5.3.1.12"/>
    </reaction>
</comment>